<reference evidence="1 2" key="2">
    <citation type="submission" date="2019-01" db="EMBL/GenBank/DDBJ databases">
        <title>The decoding of complex shrimp genome reveals the adaptation for benthos swimmer, frequently molting mechanism and breeding impact on genome.</title>
        <authorList>
            <person name="Sun Y."/>
            <person name="Gao Y."/>
            <person name="Yu Y."/>
        </authorList>
    </citation>
    <scope>NUCLEOTIDE SEQUENCE [LARGE SCALE GENOMIC DNA]</scope>
    <source>
        <tissue evidence="1">Muscle</tissue>
    </source>
</reference>
<dbReference type="Proteomes" id="UP000283509">
    <property type="component" value="Unassembled WGS sequence"/>
</dbReference>
<name>A0A3R7NVY1_PENVA</name>
<evidence type="ECO:0000313" key="1">
    <source>
        <dbReference type="EMBL" id="ROT68148.1"/>
    </source>
</evidence>
<proteinExistence type="predicted"/>
<accession>A0A3R7NVY1</accession>
<keyword evidence="2" id="KW-1185">Reference proteome</keyword>
<comment type="caution">
    <text evidence="1">The sequence shown here is derived from an EMBL/GenBank/DDBJ whole genome shotgun (WGS) entry which is preliminary data.</text>
</comment>
<protein>
    <submittedName>
        <fullName evidence="1">Uncharacterized protein</fullName>
    </submittedName>
</protein>
<evidence type="ECO:0000313" key="2">
    <source>
        <dbReference type="Proteomes" id="UP000283509"/>
    </source>
</evidence>
<dbReference type="EMBL" id="QCYY01002713">
    <property type="protein sequence ID" value="ROT68148.1"/>
    <property type="molecule type" value="Genomic_DNA"/>
</dbReference>
<reference evidence="1 2" key="1">
    <citation type="submission" date="2018-04" db="EMBL/GenBank/DDBJ databases">
        <authorList>
            <person name="Zhang X."/>
            <person name="Yuan J."/>
            <person name="Li F."/>
            <person name="Xiang J."/>
        </authorList>
    </citation>
    <scope>NUCLEOTIDE SEQUENCE [LARGE SCALE GENOMIC DNA]</scope>
    <source>
        <tissue evidence="1">Muscle</tissue>
    </source>
</reference>
<dbReference type="AlphaFoldDB" id="A0A3R7NVY1"/>
<gene>
    <name evidence="1" type="ORF">C7M84_013729</name>
</gene>
<organism evidence="1 2">
    <name type="scientific">Penaeus vannamei</name>
    <name type="common">Whiteleg shrimp</name>
    <name type="synonym">Litopenaeus vannamei</name>
    <dbReference type="NCBI Taxonomy" id="6689"/>
    <lineage>
        <taxon>Eukaryota</taxon>
        <taxon>Metazoa</taxon>
        <taxon>Ecdysozoa</taxon>
        <taxon>Arthropoda</taxon>
        <taxon>Crustacea</taxon>
        <taxon>Multicrustacea</taxon>
        <taxon>Malacostraca</taxon>
        <taxon>Eumalacostraca</taxon>
        <taxon>Eucarida</taxon>
        <taxon>Decapoda</taxon>
        <taxon>Dendrobranchiata</taxon>
        <taxon>Penaeoidea</taxon>
        <taxon>Penaeidae</taxon>
        <taxon>Penaeus</taxon>
    </lineage>
</organism>
<sequence>MTRTQLVEQIIGYLLTSTYDTRDTNKEEFTTTPGGACLRTSAGQKSQDEILLITSLRRLSLHICLRGGTSLDSLRRETNERRRKGFRDLEEDLNVDSLSRRHDLHAACPANTLSSMTAL</sequence>